<gene>
    <name evidence="4" type="primary">hpf</name>
    <name evidence="7" type="ORF">DES40_2550</name>
</gene>
<dbReference type="InterPro" id="IPR050574">
    <property type="entry name" value="HPF/YfiA_ribosome-assoc"/>
</dbReference>
<feature type="domain" description="Sigma 54 modulation/S30EA ribosomal protein C-terminal" evidence="6">
    <location>
        <begin position="132"/>
        <end position="186"/>
    </location>
</feature>
<evidence type="ECO:0000313" key="8">
    <source>
        <dbReference type="Proteomes" id="UP000282211"/>
    </source>
</evidence>
<protein>
    <recommendedName>
        <fullName evidence="3 4">Ribosome hibernation promoting factor</fullName>
        <shortName evidence="4">HPF</shortName>
    </recommendedName>
</protein>
<dbReference type="Pfam" id="PF16321">
    <property type="entry name" value="Ribosom_S30AE_C"/>
    <property type="match status" value="1"/>
</dbReference>
<dbReference type="InterPro" id="IPR034694">
    <property type="entry name" value="HPF_long/plastid"/>
</dbReference>
<dbReference type="PANTHER" id="PTHR33231">
    <property type="entry name" value="30S RIBOSOMAL PROTEIN"/>
    <property type="match status" value="1"/>
</dbReference>
<dbReference type="InterPro" id="IPR038416">
    <property type="entry name" value="Ribosom_S30AE_C_sf"/>
</dbReference>
<dbReference type="PANTHER" id="PTHR33231:SF1">
    <property type="entry name" value="30S RIBOSOMAL PROTEIN"/>
    <property type="match status" value="1"/>
</dbReference>
<keyword evidence="5" id="KW-0175">Coiled coil</keyword>
<keyword evidence="1 4" id="KW-0810">Translation regulation</keyword>
<keyword evidence="4" id="KW-0963">Cytoplasm</keyword>
<dbReference type="Gene3D" id="3.30.160.100">
    <property type="entry name" value="Ribosome hibernation promotion factor-like"/>
    <property type="match status" value="1"/>
</dbReference>
<comment type="similarity">
    <text evidence="4">Belongs to the HPF/YfiA ribosome-associated protein family. Long HPF subfamily.</text>
</comment>
<comment type="function">
    <text evidence="4">Required for dimerization of active 70S ribosomes into 100S ribosomes in stationary phase; 100S ribosomes are translationally inactive and sometimes present during exponential growth.</text>
</comment>
<evidence type="ECO:0000259" key="6">
    <source>
        <dbReference type="Pfam" id="PF16321"/>
    </source>
</evidence>
<feature type="coiled-coil region" evidence="5">
    <location>
        <begin position="80"/>
        <end position="107"/>
    </location>
</feature>
<dbReference type="RefSeq" id="WP_121102712.1">
    <property type="nucleotide sequence ID" value="NZ_RBII01000002.1"/>
</dbReference>
<dbReference type="GO" id="GO:0043024">
    <property type="term" value="F:ribosomal small subunit binding"/>
    <property type="evidence" value="ECO:0007669"/>
    <property type="project" value="TreeGrafter"/>
</dbReference>
<dbReference type="InterPro" id="IPR032528">
    <property type="entry name" value="Ribosom_S30AE_C"/>
</dbReference>
<evidence type="ECO:0000256" key="5">
    <source>
        <dbReference type="SAM" id="Coils"/>
    </source>
</evidence>
<dbReference type="OrthoDB" id="9794975at2"/>
<dbReference type="InterPro" id="IPR036567">
    <property type="entry name" value="RHF-like"/>
</dbReference>
<dbReference type="GO" id="GO:0045900">
    <property type="term" value="P:negative regulation of translational elongation"/>
    <property type="evidence" value="ECO:0007669"/>
    <property type="project" value="TreeGrafter"/>
</dbReference>
<keyword evidence="8" id="KW-1185">Reference proteome</keyword>
<dbReference type="InParanoid" id="A0A420WFH9"/>
<dbReference type="EMBL" id="RBII01000002">
    <property type="protein sequence ID" value="RKQ69741.1"/>
    <property type="molecule type" value="Genomic_DNA"/>
</dbReference>
<dbReference type="NCBIfam" id="TIGR00741">
    <property type="entry name" value="yfiA"/>
    <property type="match status" value="1"/>
</dbReference>
<proteinExistence type="inferred from homology"/>
<evidence type="ECO:0000256" key="3">
    <source>
        <dbReference type="ARBA" id="ARBA00041148"/>
    </source>
</evidence>
<comment type="caution">
    <text evidence="7">The sequence shown here is derived from an EMBL/GenBank/DDBJ whole genome shotgun (WGS) entry which is preliminary data.</text>
</comment>
<reference evidence="7 8" key="1">
    <citation type="submission" date="2018-10" db="EMBL/GenBank/DDBJ databases">
        <title>Genomic Encyclopedia of Type Strains, Phase IV (KMG-IV): sequencing the most valuable type-strain genomes for metagenomic binning, comparative biology and taxonomic classification.</title>
        <authorList>
            <person name="Goeker M."/>
        </authorList>
    </citation>
    <scope>NUCLEOTIDE SEQUENCE [LARGE SCALE GENOMIC DNA]</scope>
    <source>
        <strain evidence="7 8">DSM 22008</strain>
    </source>
</reference>
<evidence type="ECO:0000256" key="4">
    <source>
        <dbReference type="HAMAP-Rule" id="MF_00839"/>
    </source>
</evidence>
<dbReference type="SUPFAM" id="SSF69754">
    <property type="entry name" value="Ribosome binding protein Y (YfiA homologue)"/>
    <property type="match status" value="1"/>
</dbReference>
<evidence type="ECO:0000256" key="1">
    <source>
        <dbReference type="ARBA" id="ARBA00022845"/>
    </source>
</evidence>
<dbReference type="Gene3D" id="3.30.505.50">
    <property type="entry name" value="Sigma 54 modulation/S30EA ribosomal protein, C-terminal domain"/>
    <property type="match status" value="1"/>
</dbReference>
<accession>A0A420WFH9</accession>
<dbReference type="HAMAP" id="MF_00839">
    <property type="entry name" value="HPF"/>
    <property type="match status" value="1"/>
</dbReference>
<evidence type="ECO:0000256" key="2">
    <source>
        <dbReference type="ARBA" id="ARBA00038695"/>
    </source>
</evidence>
<sequence>MQIQIVSKGIDVSPALRERITGRLDEMMDKYIHRDGEAHVAVSREGSGFRTVCSVHLPSGATMEGQGEAQEAYGATDEALTHMEKRLRRYKRRLKDHSQKAKAKEMSLFVLQDPSGDYDIDDESDANAEIADEPMVIAERQTKIRTMTPSMAALELGLADSGVVVFHNARHGGLNVVFKRPDGNIGWVDPEEASA</sequence>
<dbReference type="InterPro" id="IPR003489">
    <property type="entry name" value="RHF/RaiA"/>
</dbReference>
<dbReference type="GO" id="GO:0022627">
    <property type="term" value="C:cytosolic small ribosomal subunit"/>
    <property type="evidence" value="ECO:0007669"/>
    <property type="project" value="TreeGrafter"/>
</dbReference>
<name>A0A420WFH9_9PROT</name>
<dbReference type="Proteomes" id="UP000282211">
    <property type="component" value="Unassembled WGS sequence"/>
</dbReference>
<dbReference type="AlphaFoldDB" id="A0A420WFH9"/>
<evidence type="ECO:0000313" key="7">
    <source>
        <dbReference type="EMBL" id="RKQ69741.1"/>
    </source>
</evidence>
<comment type="subunit">
    <text evidence="4">Interacts with 100S ribosomes.</text>
</comment>
<comment type="subcellular location">
    <subcellularLocation>
        <location evidence="4">Cytoplasm</location>
    </subcellularLocation>
</comment>
<organism evidence="7 8">
    <name type="scientific">Litorimonas taeanensis</name>
    <dbReference type="NCBI Taxonomy" id="568099"/>
    <lineage>
        <taxon>Bacteria</taxon>
        <taxon>Pseudomonadati</taxon>
        <taxon>Pseudomonadota</taxon>
        <taxon>Alphaproteobacteria</taxon>
        <taxon>Maricaulales</taxon>
        <taxon>Robiginitomaculaceae</taxon>
    </lineage>
</organism>
<dbReference type="Pfam" id="PF02482">
    <property type="entry name" value="Ribosomal_S30AE"/>
    <property type="match status" value="1"/>
</dbReference>
<comment type="subunit">
    <text evidence="2">Associates exclusively with 100S ribosomes, which are dimers of 70S ribosomes.</text>
</comment>